<keyword evidence="2" id="KW-1133">Transmembrane helix</keyword>
<name>A0A5B7G7R1_PORTR</name>
<dbReference type="EMBL" id="VSRR010010982">
    <property type="protein sequence ID" value="MPC52564.1"/>
    <property type="molecule type" value="Genomic_DNA"/>
</dbReference>
<dbReference type="Proteomes" id="UP000324222">
    <property type="component" value="Unassembled WGS sequence"/>
</dbReference>
<accession>A0A5B7G7R1</accession>
<keyword evidence="4" id="KW-1185">Reference proteome</keyword>
<keyword evidence="2" id="KW-0472">Membrane</keyword>
<feature type="region of interest" description="Disordered" evidence="1">
    <location>
        <begin position="1"/>
        <end position="27"/>
    </location>
</feature>
<evidence type="ECO:0000313" key="3">
    <source>
        <dbReference type="EMBL" id="MPC52564.1"/>
    </source>
</evidence>
<comment type="caution">
    <text evidence="3">The sequence shown here is derived from an EMBL/GenBank/DDBJ whole genome shotgun (WGS) entry which is preliminary data.</text>
</comment>
<organism evidence="3 4">
    <name type="scientific">Portunus trituberculatus</name>
    <name type="common">Swimming crab</name>
    <name type="synonym">Neptunus trituberculatus</name>
    <dbReference type="NCBI Taxonomy" id="210409"/>
    <lineage>
        <taxon>Eukaryota</taxon>
        <taxon>Metazoa</taxon>
        <taxon>Ecdysozoa</taxon>
        <taxon>Arthropoda</taxon>
        <taxon>Crustacea</taxon>
        <taxon>Multicrustacea</taxon>
        <taxon>Malacostraca</taxon>
        <taxon>Eumalacostraca</taxon>
        <taxon>Eucarida</taxon>
        <taxon>Decapoda</taxon>
        <taxon>Pleocyemata</taxon>
        <taxon>Brachyura</taxon>
        <taxon>Eubrachyura</taxon>
        <taxon>Portunoidea</taxon>
        <taxon>Portunidae</taxon>
        <taxon>Portuninae</taxon>
        <taxon>Portunus</taxon>
    </lineage>
</organism>
<evidence type="ECO:0000313" key="4">
    <source>
        <dbReference type="Proteomes" id="UP000324222"/>
    </source>
</evidence>
<evidence type="ECO:0000256" key="2">
    <source>
        <dbReference type="SAM" id="Phobius"/>
    </source>
</evidence>
<sequence length="114" mass="13010">MEERASQREGRVPEGRGEHLQPKGRRDALHVNSSGCVSGREFLSAAVCLCKGSVARGLEKRKKSHNATGRRDLPPCRYERICLVIVKMVMMVVVMIMVMMMMMMMMMVMMMRET</sequence>
<reference evidence="3 4" key="1">
    <citation type="submission" date="2019-05" db="EMBL/GenBank/DDBJ databases">
        <title>Another draft genome of Portunus trituberculatus and its Hox gene families provides insights of decapod evolution.</title>
        <authorList>
            <person name="Jeong J.-H."/>
            <person name="Song I."/>
            <person name="Kim S."/>
            <person name="Choi T."/>
            <person name="Kim D."/>
            <person name="Ryu S."/>
            <person name="Kim W."/>
        </authorList>
    </citation>
    <scope>NUCLEOTIDE SEQUENCE [LARGE SCALE GENOMIC DNA]</scope>
    <source>
        <tissue evidence="3">Muscle</tissue>
    </source>
</reference>
<gene>
    <name evidence="3" type="ORF">E2C01_046435</name>
</gene>
<keyword evidence="2" id="KW-0812">Transmembrane</keyword>
<feature type="transmembrane region" description="Helical" evidence="2">
    <location>
        <begin position="81"/>
        <end position="111"/>
    </location>
</feature>
<dbReference type="AlphaFoldDB" id="A0A5B7G7R1"/>
<evidence type="ECO:0000256" key="1">
    <source>
        <dbReference type="SAM" id="MobiDB-lite"/>
    </source>
</evidence>
<protein>
    <submittedName>
        <fullName evidence="3">Uncharacterized protein</fullName>
    </submittedName>
</protein>
<proteinExistence type="predicted"/>